<dbReference type="EMBL" id="JAJEQE010000021">
    <property type="protein sequence ID" value="MCC2149119.1"/>
    <property type="molecule type" value="Genomic_DNA"/>
</dbReference>
<keyword evidence="6 9" id="KW-0812">Transmembrane</keyword>
<evidence type="ECO:0000256" key="4">
    <source>
        <dbReference type="ARBA" id="ARBA00022475"/>
    </source>
</evidence>
<evidence type="ECO:0000259" key="11">
    <source>
        <dbReference type="PROSITE" id="PS50928"/>
    </source>
</evidence>
<feature type="transmembrane region" description="Helical" evidence="9">
    <location>
        <begin position="54"/>
        <end position="73"/>
    </location>
</feature>
<keyword evidence="3 9" id="KW-0813">Transport</keyword>
<dbReference type="PANTHER" id="PTHR30425:SF1">
    <property type="entry name" value="PHOSPHATE TRANSPORT SYSTEM PERMEASE PROTEIN PSTC"/>
    <property type="match status" value="1"/>
</dbReference>
<dbReference type="PROSITE" id="PS50928">
    <property type="entry name" value="ABC_TM1"/>
    <property type="match status" value="1"/>
</dbReference>
<feature type="transmembrane region" description="Helical" evidence="9">
    <location>
        <begin position="26"/>
        <end position="47"/>
    </location>
</feature>
<evidence type="ECO:0000256" key="9">
    <source>
        <dbReference type="RuleBase" id="RU363032"/>
    </source>
</evidence>
<evidence type="ECO:0000256" key="8">
    <source>
        <dbReference type="ARBA" id="ARBA00023136"/>
    </source>
</evidence>
<gene>
    <name evidence="12" type="primary">pstC</name>
    <name evidence="12" type="ORF">LKD42_07595</name>
</gene>
<comment type="similarity">
    <text evidence="2 10">Belongs to the binding-protein-dependent transport system permease family. CysTW subfamily.</text>
</comment>
<evidence type="ECO:0000313" key="12">
    <source>
        <dbReference type="EMBL" id="MCC2149119.1"/>
    </source>
</evidence>
<comment type="function">
    <text evidence="10">Part of the binding-protein-dependent transport system for phosphate; probably responsible for the translocation of the substrate across the membrane.</text>
</comment>
<dbReference type="InterPro" id="IPR035906">
    <property type="entry name" value="MetI-like_sf"/>
</dbReference>
<organism evidence="12 13">
    <name type="scientific">Hominisplanchenecus faecis</name>
    <dbReference type="NCBI Taxonomy" id="2885351"/>
    <lineage>
        <taxon>Bacteria</taxon>
        <taxon>Bacillati</taxon>
        <taxon>Bacillota</taxon>
        <taxon>Clostridia</taxon>
        <taxon>Lachnospirales</taxon>
        <taxon>Lachnospiraceae</taxon>
        <taxon>Hominisplanchenecus</taxon>
    </lineage>
</organism>
<evidence type="ECO:0000256" key="7">
    <source>
        <dbReference type="ARBA" id="ARBA00022989"/>
    </source>
</evidence>
<reference evidence="12 13" key="1">
    <citation type="submission" date="2021-10" db="EMBL/GenBank/DDBJ databases">
        <title>Anaerobic single-cell dispensing facilitates the cultivation of human gut bacteria.</title>
        <authorList>
            <person name="Afrizal A."/>
        </authorList>
    </citation>
    <scope>NUCLEOTIDE SEQUENCE [LARGE SCALE GENOMIC DNA]</scope>
    <source>
        <strain evidence="12 13">CLA-AA-H246</strain>
    </source>
</reference>
<dbReference type="InterPro" id="IPR000515">
    <property type="entry name" value="MetI-like"/>
</dbReference>
<dbReference type="SUPFAM" id="SSF161098">
    <property type="entry name" value="MetI-like"/>
    <property type="match status" value="1"/>
</dbReference>
<keyword evidence="8 9" id="KW-0472">Membrane</keyword>
<evidence type="ECO:0000256" key="10">
    <source>
        <dbReference type="RuleBase" id="RU363054"/>
    </source>
</evidence>
<dbReference type="Proteomes" id="UP001299235">
    <property type="component" value="Unassembled WGS sequence"/>
</dbReference>
<feature type="transmembrane region" description="Helical" evidence="9">
    <location>
        <begin position="282"/>
        <end position="301"/>
    </location>
</feature>
<comment type="caution">
    <text evidence="12">The sequence shown here is derived from an EMBL/GenBank/DDBJ whole genome shotgun (WGS) entry which is preliminary data.</text>
</comment>
<proteinExistence type="inferred from homology"/>
<feature type="domain" description="ABC transmembrane type-1" evidence="11">
    <location>
        <begin position="83"/>
        <end position="301"/>
    </location>
</feature>
<dbReference type="CDD" id="cd06261">
    <property type="entry name" value="TM_PBP2"/>
    <property type="match status" value="1"/>
</dbReference>
<accession>A0ABS8EY93</accession>
<evidence type="ECO:0000256" key="6">
    <source>
        <dbReference type="ARBA" id="ARBA00022692"/>
    </source>
</evidence>
<keyword evidence="5 10" id="KW-0592">Phosphate transport</keyword>
<dbReference type="PANTHER" id="PTHR30425">
    <property type="entry name" value="PHOSPHATE TRANSPORT SYSTEM PERMEASE PROTEIN PST"/>
    <property type="match status" value="1"/>
</dbReference>
<evidence type="ECO:0000313" key="13">
    <source>
        <dbReference type="Proteomes" id="UP001299235"/>
    </source>
</evidence>
<keyword evidence="13" id="KW-1185">Reference proteome</keyword>
<protein>
    <recommendedName>
        <fullName evidence="10">Phosphate transport system permease protein</fullName>
    </recommendedName>
</protein>
<comment type="subcellular location">
    <subcellularLocation>
        <location evidence="1 9">Cell membrane</location>
        <topology evidence="1 9">Multi-pass membrane protein</topology>
    </subcellularLocation>
</comment>
<evidence type="ECO:0000256" key="2">
    <source>
        <dbReference type="ARBA" id="ARBA00007069"/>
    </source>
</evidence>
<dbReference type="Gene3D" id="1.10.3720.10">
    <property type="entry name" value="MetI-like"/>
    <property type="match status" value="1"/>
</dbReference>
<name>A0ABS8EY93_9FIRM</name>
<evidence type="ECO:0000256" key="1">
    <source>
        <dbReference type="ARBA" id="ARBA00004651"/>
    </source>
</evidence>
<dbReference type="NCBIfam" id="TIGR02138">
    <property type="entry name" value="phosphate_pstC"/>
    <property type="match status" value="1"/>
</dbReference>
<keyword evidence="7 9" id="KW-1133">Transmembrane helix</keyword>
<dbReference type="InterPro" id="IPR051124">
    <property type="entry name" value="Phosphate_Transport_Permease"/>
</dbReference>
<keyword evidence="4 10" id="KW-1003">Cell membrane</keyword>
<feature type="transmembrane region" description="Helical" evidence="9">
    <location>
        <begin position="79"/>
        <end position="112"/>
    </location>
</feature>
<dbReference type="Pfam" id="PF00528">
    <property type="entry name" value="BPD_transp_1"/>
    <property type="match status" value="1"/>
</dbReference>
<evidence type="ECO:0000256" key="3">
    <source>
        <dbReference type="ARBA" id="ARBA00022448"/>
    </source>
</evidence>
<feature type="transmembrane region" description="Helical" evidence="9">
    <location>
        <begin position="124"/>
        <end position="143"/>
    </location>
</feature>
<evidence type="ECO:0000256" key="5">
    <source>
        <dbReference type="ARBA" id="ARBA00022592"/>
    </source>
</evidence>
<sequence length="314" mass="32953">MEDKKSKFSILSAKGSRSAVETTAQIIFTICSVVAVAAVFSITLYMIISGTPAIFKVGLLDILFGSVWAPTAATPSYGILYIILTSIVGTALAILIGVPIGILTAVFLAEAAPKKLAAVVKPAVELLAGIPSVIYGLVGILVLNPVMYKLELFLFQNSKTHQFTGGANLISAVIVLAIMILPTVINISESALKAVPQNLKSASLALGASHIQTIFKVMIPAAKSGIITAIVLGTGRAIGEAMAITLVAGSSVNPPFPFNSVRFLTTAIVSEMGYAADLHRQVLFTIGLVLFVFIMLINVVLTRILKKGIDDDAK</sequence>
<dbReference type="RefSeq" id="WP_173896250.1">
    <property type="nucleotide sequence ID" value="NZ_JAJEQE010000021.1"/>
</dbReference>
<feature type="transmembrane region" description="Helical" evidence="9">
    <location>
        <begin position="163"/>
        <end position="185"/>
    </location>
</feature>
<dbReference type="InterPro" id="IPR011864">
    <property type="entry name" value="Phosphate_PstC"/>
</dbReference>